<protein>
    <submittedName>
        <fullName evidence="2">Polysaccharide pyruvyl transferase</fullName>
    </submittedName>
</protein>
<evidence type="ECO:0000313" key="3">
    <source>
        <dbReference type="Proteomes" id="UP000199054"/>
    </source>
</evidence>
<feature type="domain" description="Polysaccharide pyruvyl transferase" evidence="1">
    <location>
        <begin position="397"/>
        <end position="537"/>
    </location>
</feature>
<gene>
    <name evidence="2" type="ORF">SAMN04489859_102451</name>
</gene>
<dbReference type="Pfam" id="PF04230">
    <property type="entry name" value="PS_pyruv_trans"/>
    <property type="match status" value="1"/>
</dbReference>
<keyword evidence="2" id="KW-0808">Transferase</keyword>
<dbReference type="AlphaFoldDB" id="A0A1H8KT83"/>
<proteinExistence type="predicted"/>
<dbReference type="OrthoDB" id="9803627at2"/>
<name>A0A1H8KT83_9RHOB</name>
<dbReference type="Proteomes" id="UP000199054">
    <property type="component" value="Unassembled WGS sequence"/>
</dbReference>
<reference evidence="2 3" key="1">
    <citation type="submission" date="2016-10" db="EMBL/GenBank/DDBJ databases">
        <authorList>
            <person name="de Groot N.N."/>
        </authorList>
    </citation>
    <scope>NUCLEOTIDE SEQUENCE [LARGE SCALE GENOMIC DNA]</scope>
    <source>
        <strain evidence="2 3">DSM 8512</strain>
    </source>
</reference>
<dbReference type="RefSeq" id="WP_090614286.1">
    <property type="nucleotide sequence ID" value="NZ_CP067126.1"/>
</dbReference>
<dbReference type="GO" id="GO:0016740">
    <property type="term" value="F:transferase activity"/>
    <property type="evidence" value="ECO:0007669"/>
    <property type="project" value="UniProtKB-KW"/>
</dbReference>
<sequence length="623" mass="68875">MLMQQDTRLRAGGRLADGPADDLLICSFHTTDDYYSQAAARLRQSLDRLSIRHRIAPVEKAPDEEWPEICRRKVPFLHSVCLANPRSKVFWIDVDCDIDYLPGFIAGFSADIIGFQRGFGHPLRIGYASSARFWEPCFWGINTTPAARAYIADANAACTAMTIRATDDYFFEEAWRKNADRLSFQVIPSAMLLGRADRPDTGQKPFFYFGTSGNVATYKGVAAQHKRNGQPAQAASTSPSRGRVLALNAARQIQGALPAPIARPLRQLSDRIGVTEFLSPSLPTAPQLSARSIYHIIHDARQGRSDMVARRLQDISSRRLLSATDQAIISAADAYLDYADTGEGDPLRLMWWDKPYPGNFGDWLSPLILSTATGRPVRFQPPDQPQAWPHLVAVGSIGRFAQASSILFGTGVSRSDAALPPDATYVSLRGPYSAQAVAEAGGPKVQRFGDPAAILPRLIPFARPARTNGRIALVRHFAHRGISLRLPEHVDEYPVLRSGRQQIEQLIGTLMEYDAVLTSAMHVNIICQAYGIPVGLISFEGFEDAVHGDQIKYRDYAAGVGLPERLPLPIDHDLRHRDLDALIGDDRIPVQAMTEIESAMRDALAAYDLAFNERRQKLARRQA</sequence>
<dbReference type="STRING" id="34002.SAMN04489859_102451"/>
<keyword evidence="3" id="KW-1185">Reference proteome</keyword>
<dbReference type="EMBL" id="FODE01000024">
    <property type="protein sequence ID" value="SEN96103.1"/>
    <property type="molecule type" value="Genomic_DNA"/>
</dbReference>
<evidence type="ECO:0000313" key="2">
    <source>
        <dbReference type="EMBL" id="SEN96103.1"/>
    </source>
</evidence>
<organism evidence="2 3">
    <name type="scientific">Paracoccus alcaliphilus</name>
    <dbReference type="NCBI Taxonomy" id="34002"/>
    <lineage>
        <taxon>Bacteria</taxon>
        <taxon>Pseudomonadati</taxon>
        <taxon>Pseudomonadota</taxon>
        <taxon>Alphaproteobacteria</taxon>
        <taxon>Rhodobacterales</taxon>
        <taxon>Paracoccaceae</taxon>
        <taxon>Paracoccus</taxon>
    </lineage>
</organism>
<accession>A0A1H8KT83</accession>
<dbReference type="InterPro" id="IPR007345">
    <property type="entry name" value="Polysacch_pyruvyl_Trfase"/>
</dbReference>
<evidence type="ECO:0000259" key="1">
    <source>
        <dbReference type="Pfam" id="PF04230"/>
    </source>
</evidence>